<dbReference type="InterPro" id="IPR007729">
    <property type="entry name" value="DGOK"/>
</dbReference>
<name>A0ABW3IJF7_9RHOB</name>
<dbReference type="Gene3D" id="3.30.420.300">
    <property type="entry name" value="2-keto-3-deoxy-galactonokinase, substrate binding domain"/>
    <property type="match status" value="1"/>
</dbReference>
<proteinExistence type="predicted"/>
<sequence length="302" mass="31376">MNRLDWIAVDWGTSSLRAWGIGTDGSVLWAESSPTGMGGLAPEQFEPTFLALVAPHVGPSKRIEAIACGMVGARQGWAEAGYRAVPCTPLSPDLTAAPTSDPRLSFRIIGGLSQADPADVMRGEETQIAGFQALNPKFDGVICLPGTHSKWVHVSAGEVVSFQTFMTGELFAALAGHTVLRHSVGGEDWDDDAFAEAVDDAVSRPEKLAARLFGLRAEGLLKGLPAAAARARLSGLLIGAELAAARPYWLGQNIAIVGATGISGRYGAALSGLGVTATLADGDAMVLKGLIVARSNTTETPT</sequence>
<reference evidence="2" key="1">
    <citation type="journal article" date="2019" name="Int. J. Syst. Evol. Microbiol.">
        <title>The Global Catalogue of Microorganisms (GCM) 10K type strain sequencing project: providing services to taxonomists for standard genome sequencing and annotation.</title>
        <authorList>
            <consortium name="The Broad Institute Genomics Platform"/>
            <consortium name="The Broad Institute Genome Sequencing Center for Infectious Disease"/>
            <person name="Wu L."/>
            <person name="Ma J."/>
        </authorList>
    </citation>
    <scope>NUCLEOTIDE SEQUENCE [LARGE SCALE GENOMIC DNA]</scope>
    <source>
        <strain evidence="2">CCUG 60524</strain>
    </source>
</reference>
<evidence type="ECO:0000313" key="2">
    <source>
        <dbReference type="Proteomes" id="UP001597108"/>
    </source>
</evidence>
<organism evidence="1 2">
    <name type="scientific">Tropicimonas aquimaris</name>
    <dbReference type="NCBI Taxonomy" id="914152"/>
    <lineage>
        <taxon>Bacteria</taxon>
        <taxon>Pseudomonadati</taxon>
        <taxon>Pseudomonadota</taxon>
        <taxon>Alphaproteobacteria</taxon>
        <taxon>Rhodobacterales</taxon>
        <taxon>Roseobacteraceae</taxon>
        <taxon>Tropicimonas</taxon>
    </lineage>
</organism>
<dbReference type="RefSeq" id="WP_386071825.1">
    <property type="nucleotide sequence ID" value="NZ_JBHTJT010000002.1"/>
</dbReference>
<gene>
    <name evidence="1" type="ORF">ACFQ2S_00505</name>
</gene>
<dbReference type="EMBL" id="JBHTJT010000002">
    <property type="protein sequence ID" value="MFD0978124.1"/>
    <property type="molecule type" value="Genomic_DNA"/>
</dbReference>
<accession>A0ABW3IJF7</accession>
<dbReference type="SUPFAM" id="SSF53067">
    <property type="entry name" value="Actin-like ATPase domain"/>
    <property type="match status" value="1"/>
</dbReference>
<dbReference type="InterPro" id="IPR043129">
    <property type="entry name" value="ATPase_NBD"/>
</dbReference>
<dbReference type="InterPro" id="IPR042258">
    <property type="entry name" value="DGOK_N"/>
</dbReference>
<protein>
    <submittedName>
        <fullName evidence="1">2-dehydro-3-deoxygalactonokinase</fullName>
    </submittedName>
</protein>
<evidence type="ECO:0000313" key="1">
    <source>
        <dbReference type="EMBL" id="MFD0978124.1"/>
    </source>
</evidence>
<dbReference type="Proteomes" id="UP001597108">
    <property type="component" value="Unassembled WGS sequence"/>
</dbReference>
<dbReference type="InterPro" id="IPR042257">
    <property type="entry name" value="DGOK_C"/>
</dbReference>
<comment type="caution">
    <text evidence="1">The sequence shown here is derived from an EMBL/GenBank/DDBJ whole genome shotgun (WGS) entry which is preliminary data.</text>
</comment>
<keyword evidence="2" id="KW-1185">Reference proteome</keyword>
<dbReference type="Pfam" id="PF05035">
    <property type="entry name" value="DGOK"/>
    <property type="match status" value="1"/>
</dbReference>
<dbReference type="Gene3D" id="3.30.420.310">
    <property type="entry name" value="2-keto-3-deoxy-galactonokinase, C-terminal domain"/>
    <property type="match status" value="1"/>
</dbReference>